<dbReference type="Proteomes" id="UP000004221">
    <property type="component" value="Unassembled WGS sequence"/>
</dbReference>
<dbReference type="EMBL" id="CAGS01000306">
    <property type="protein sequence ID" value="CCF84671.1"/>
    <property type="molecule type" value="Genomic_DNA"/>
</dbReference>
<gene>
    <name evidence="2" type="ORF">NITHO_3740005</name>
</gene>
<organism evidence="2 3">
    <name type="scientific">Nitrolancea hollandica Lb</name>
    <dbReference type="NCBI Taxonomy" id="1129897"/>
    <lineage>
        <taxon>Bacteria</taxon>
        <taxon>Pseudomonadati</taxon>
        <taxon>Thermomicrobiota</taxon>
        <taxon>Thermomicrobia</taxon>
        <taxon>Sphaerobacterales</taxon>
        <taxon>Sphaerobacterineae</taxon>
        <taxon>Sphaerobacteraceae</taxon>
        <taxon>Nitrolancea</taxon>
    </lineage>
</organism>
<evidence type="ECO:0000313" key="3">
    <source>
        <dbReference type="Proteomes" id="UP000004221"/>
    </source>
</evidence>
<proteinExistence type="predicted"/>
<evidence type="ECO:0008006" key="4">
    <source>
        <dbReference type="Google" id="ProtNLM"/>
    </source>
</evidence>
<reference evidence="2 3" key="1">
    <citation type="journal article" date="2012" name="ISME J.">
        <title>Nitrification expanded: discovery, physiology and genomics of a nitrite-oxidizing bacterium from the phylum Chloroflexi.</title>
        <authorList>
            <person name="Sorokin D.Y."/>
            <person name="Lucker S."/>
            <person name="Vejmelkova D."/>
            <person name="Kostrikina N.A."/>
            <person name="Kleerebezem R."/>
            <person name="Rijpstra W.I."/>
            <person name="Damste J.S."/>
            <person name="Le Paslier D."/>
            <person name="Muyzer G."/>
            <person name="Wagner M."/>
            <person name="van Loosdrecht M.C."/>
            <person name="Daims H."/>
        </authorList>
    </citation>
    <scope>NUCLEOTIDE SEQUENCE [LARGE SCALE GENOMIC DNA]</scope>
    <source>
        <strain evidence="3">none</strain>
    </source>
</reference>
<name>I4EJ09_9BACT</name>
<comment type="caution">
    <text evidence="2">The sequence shown here is derived from an EMBL/GenBank/DDBJ whole genome shotgun (WGS) entry which is preliminary data.</text>
</comment>
<evidence type="ECO:0000313" key="2">
    <source>
        <dbReference type="EMBL" id="CCF84671.1"/>
    </source>
</evidence>
<feature type="compositionally biased region" description="Low complexity" evidence="1">
    <location>
        <begin position="31"/>
        <end position="49"/>
    </location>
</feature>
<keyword evidence="3" id="KW-1185">Reference proteome</keyword>
<sequence>MSIRNFGPQSLKELRDHLSAHGYHYGAPADSAGSEESGQEAAEASGTSGDTNHVAVAQLEETE</sequence>
<evidence type="ECO:0000256" key="1">
    <source>
        <dbReference type="SAM" id="MobiDB-lite"/>
    </source>
</evidence>
<accession>I4EJ09</accession>
<feature type="region of interest" description="Disordered" evidence="1">
    <location>
        <begin position="15"/>
        <end position="52"/>
    </location>
</feature>
<protein>
    <recommendedName>
        <fullName evidence="4">RNA polymerase alpha subunit C-terminal domain-containing protein</fullName>
    </recommendedName>
</protein>
<dbReference type="AlphaFoldDB" id="I4EJ09"/>
<dbReference type="Gene3D" id="1.10.150.20">
    <property type="entry name" value="5' to 3' exonuclease, C-terminal subdomain"/>
    <property type="match status" value="1"/>
</dbReference>